<evidence type="ECO:0000313" key="2">
    <source>
        <dbReference type="Proteomes" id="UP000250321"/>
    </source>
</evidence>
<name>A0A314YWU0_PRUYE</name>
<protein>
    <submittedName>
        <fullName evidence="1">Uncharacterized protein</fullName>
    </submittedName>
</protein>
<dbReference type="EMBL" id="PJQY01000311">
    <property type="protein sequence ID" value="PQQ13232.1"/>
    <property type="molecule type" value="Genomic_DNA"/>
</dbReference>
<comment type="caution">
    <text evidence="1">The sequence shown here is derived from an EMBL/GenBank/DDBJ whole genome shotgun (WGS) entry which is preliminary data.</text>
</comment>
<accession>A0A314YWU0</accession>
<keyword evidence="2" id="KW-1185">Reference proteome</keyword>
<evidence type="ECO:0000313" key="1">
    <source>
        <dbReference type="EMBL" id="PQQ13232.1"/>
    </source>
</evidence>
<reference evidence="1 2" key="1">
    <citation type="submission" date="2018-02" db="EMBL/GenBank/DDBJ databases">
        <title>Draft genome of wild Prunus yedoensis var. nudiflora.</title>
        <authorList>
            <person name="Baek S."/>
            <person name="Kim J.-H."/>
            <person name="Choi K."/>
            <person name="Kim G.-B."/>
            <person name="Cho A."/>
            <person name="Jang H."/>
            <person name="Shin C.-H."/>
            <person name="Yu H.-J."/>
            <person name="Mun J.-H."/>
        </authorList>
    </citation>
    <scope>NUCLEOTIDE SEQUENCE [LARGE SCALE GENOMIC DNA]</scope>
    <source>
        <strain evidence="2">cv. Jeju island</strain>
        <tissue evidence="1">Leaf</tissue>
    </source>
</reference>
<dbReference type="AlphaFoldDB" id="A0A314YWU0"/>
<gene>
    <name evidence="1" type="ORF">Pyn_15661</name>
</gene>
<proteinExistence type="predicted"/>
<dbReference type="Proteomes" id="UP000250321">
    <property type="component" value="Unassembled WGS sequence"/>
</dbReference>
<sequence>MGNFGNLAAASNTNSPSACFYGSREQQLDFGLIDFQKASSYSTRAMQSLTKRKNRSDAQ</sequence>
<organism evidence="1 2">
    <name type="scientific">Prunus yedoensis var. nudiflora</name>
    <dbReference type="NCBI Taxonomy" id="2094558"/>
    <lineage>
        <taxon>Eukaryota</taxon>
        <taxon>Viridiplantae</taxon>
        <taxon>Streptophyta</taxon>
        <taxon>Embryophyta</taxon>
        <taxon>Tracheophyta</taxon>
        <taxon>Spermatophyta</taxon>
        <taxon>Magnoliopsida</taxon>
        <taxon>eudicotyledons</taxon>
        <taxon>Gunneridae</taxon>
        <taxon>Pentapetalae</taxon>
        <taxon>rosids</taxon>
        <taxon>fabids</taxon>
        <taxon>Rosales</taxon>
        <taxon>Rosaceae</taxon>
        <taxon>Amygdaloideae</taxon>
        <taxon>Amygdaleae</taxon>
        <taxon>Prunus</taxon>
    </lineage>
</organism>